<evidence type="ECO:0000256" key="1">
    <source>
        <dbReference type="SAM" id="MobiDB-lite"/>
    </source>
</evidence>
<evidence type="ECO:0000313" key="2">
    <source>
        <dbReference type="EMBL" id="KAK9100319.1"/>
    </source>
</evidence>
<proteinExistence type="predicted"/>
<sequence>MRISEIAYPNPSVQTFDQSRLNRQAVYVPTTPIYTRLSVATTKSVGQIVSHLCKDRQLGLRWLYSGVEYGYRGVSRTYLRAICDCVSEEEGEGKEKDRRVTGRERETELQGPRHPHPSEQARSAIGKASPSVPPR</sequence>
<keyword evidence="3" id="KW-1185">Reference proteome</keyword>
<comment type="caution">
    <text evidence="2">The sequence shown here is derived from an EMBL/GenBank/DDBJ whole genome shotgun (WGS) entry which is preliminary data.</text>
</comment>
<gene>
    <name evidence="2" type="ORF">Scep_023749</name>
</gene>
<accession>A0AAP0HXP9</accession>
<evidence type="ECO:0000313" key="3">
    <source>
        <dbReference type="Proteomes" id="UP001419268"/>
    </source>
</evidence>
<organism evidence="2 3">
    <name type="scientific">Stephania cephalantha</name>
    <dbReference type="NCBI Taxonomy" id="152367"/>
    <lineage>
        <taxon>Eukaryota</taxon>
        <taxon>Viridiplantae</taxon>
        <taxon>Streptophyta</taxon>
        <taxon>Embryophyta</taxon>
        <taxon>Tracheophyta</taxon>
        <taxon>Spermatophyta</taxon>
        <taxon>Magnoliopsida</taxon>
        <taxon>Ranunculales</taxon>
        <taxon>Menispermaceae</taxon>
        <taxon>Menispermoideae</taxon>
        <taxon>Cissampelideae</taxon>
        <taxon>Stephania</taxon>
    </lineage>
</organism>
<protein>
    <submittedName>
        <fullName evidence="2">Uncharacterized protein</fullName>
    </submittedName>
</protein>
<dbReference type="Proteomes" id="UP001419268">
    <property type="component" value="Unassembled WGS sequence"/>
</dbReference>
<feature type="compositionally biased region" description="Basic and acidic residues" evidence="1">
    <location>
        <begin position="93"/>
        <end position="108"/>
    </location>
</feature>
<dbReference type="AlphaFoldDB" id="A0AAP0HXP9"/>
<reference evidence="2 3" key="1">
    <citation type="submission" date="2024-01" db="EMBL/GenBank/DDBJ databases">
        <title>Genome assemblies of Stephania.</title>
        <authorList>
            <person name="Yang L."/>
        </authorList>
    </citation>
    <scope>NUCLEOTIDE SEQUENCE [LARGE SCALE GENOMIC DNA]</scope>
    <source>
        <strain evidence="2">JXDWG</strain>
        <tissue evidence="2">Leaf</tissue>
    </source>
</reference>
<dbReference type="EMBL" id="JBBNAG010000010">
    <property type="protein sequence ID" value="KAK9100319.1"/>
    <property type="molecule type" value="Genomic_DNA"/>
</dbReference>
<name>A0AAP0HXP9_9MAGN</name>
<feature type="region of interest" description="Disordered" evidence="1">
    <location>
        <begin position="88"/>
        <end position="135"/>
    </location>
</feature>